<proteinExistence type="predicted"/>
<comment type="caution">
    <text evidence="1">The sequence shown here is derived from an EMBL/GenBank/DDBJ whole genome shotgun (WGS) entry which is preliminary data.</text>
</comment>
<dbReference type="GO" id="GO:0019901">
    <property type="term" value="F:protein kinase binding"/>
    <property type="evidence" value="ECO:0007669"/>
    <property type="project" value="InterPro"/>
</dbReference>
<dbReference type="AlphaFoldDB" id="A0AAD1UIH7"/>
<gene>
    <name evidence="1" type="ORF">ECRASSUSDP1_LOCUS7299</name>
</gene>
<dbReference type="InterPro" id="IPR036915">
    <property type="entry name" value="Cyclin-like_sf"/>
</dbReference>
<evidence type="ECO:0008006" key="3">
    <source>
        <dbReference type="Google" id="ProtNLM"/>
    </source>
</evidence>
<reference evidence="1" key="1">
    <citation type="submission" date="2023-07" db="EMBL/GenBank/DDBJ databases">
        <authorList>
            <consortium name="AG Swart"/>
            <person name="Singh M."/>
            <person name="Singh A."/>
            <person name="Seah K."/>
            <person name="Emmerich C."/>
        </authorList>
    </citation>
    <scope>NUCLEOTIDE SEQUENCE</scope>
    <source>
        <strain evidence="1">DP1</strain>
    </source>
</reference>
<dbReference type="Gene3D" id="1.10.472.10">
    <property type="entry name" value="Cyclin-like"/>
    <property type="match status" value="1"/>
</dbReference>
<evidence type="ECO:0000313" key="2">
    <source>
        <dbReference type="Proteomes" id="UP001295684"/>
    </source>
</evidence>
<organism evidence="1 2">
    <name type="scientific">Euplotes crassus</name>
    <dbReference type="NCBI Taxonomy" id="5936"/>
    <lineage>
        <taxon>Eukaryota</taxon>
        <taxon>Sar</taxon>
        <taxon>Alveolata</taxon>
        <taxon>Ciliophora</taxon>
        <taxon>Intramacronucleata</taxon>
        <taxon>Spirotrichea</taxon>
        <taxon>Hypotrichia</taxon>
        <taxon>Euplotida</taxon>
        <taxon>Euplotidae</taxon>
        <taxon>Moneuplotes</taxon>
    </lineage>
</organism>
<dbReference type="EMBL" id="CAMPGE010007102">
    <property type="protein sequence ID" value="CAI2366030.1"/>
    <property type="molecule type" value="Genomic_DNA"/>
</dbReference>
<protein>
    <recommendedName>
        <fullName evidence="3">Cyclin</fullName>
    </recommendedName>
</protein>
<keyword evidence="2" id="KW-1185">Reference proteome</keyword>
<accession>A0AAD1UIH7</accession>
<dbReference type="PANTHER" id="PTHR15615">
    <property type="match status" value="1"/>
</dbReference>
<sequence length="249" mass="28325">MAQNASARYESFGVTNGLPMSTIGVTTSLDDSSGPEPTDMIQVNNHVEARAPTILQRIDIDEMFLKKLYLVTVSKSLEDMINGPAQDLNYGALTVFDAQAIPQISIQDYLLRIMSYSRATSRNMVMCLCYIDQLSHDQNCPIILSRYNIHRLLVVSMMVSCKFYEDFYIDNESWATIAGMSLPEINRLERKFLTYIGFEINTKLDCFLNYVQMLLSYAVENELVEIDIAREVLQAIVDASVQEFEDSEF</sequence>
<dbReference type="PANTHER" id="PTHR15615:SF108">
    <property type="entry name" value="PROTEIN CNPPD1"/>
    <property type="match status" value="1"/>
</dbReference>
<dbReference type="SUPFAM" id="SSF47954">
    <property type="entry name" value="Cyclin-like"/>
    <property type="match status" value="1"/>
</dbReference>
<evidence type="ECO:0000313" key="1">
    <source>
        <dbReference type="EMBL" id="CAI2366030.1"/>
    </source>
</evidence>
<dbReference type="InterPro" id="IPR013922">
    <property type="entry name" value="Cyclin_PHO80-like"/>
</dbReference>
<dbReference type="Pfam" id="PF08613">
    <property type="entry name" value="Cyclin"/>
    <property type="match status" value="1"/>
</dbReference>
<dbReference type="Proteomes" id="UP001295684">
    <property type="component" value="Unassembled WGS sequence"/>
</dbReference>
<name>A0AAD1UIH7_EUPCR</name>